<feature type="compositionally biased region" description="Low complexity" evidence="1">
    <location>
        <begin position="1029"/>
        <end position="1042"/>
    </location>
</feature>
<dbReference type="Proteomes" id="UP001176114">
    <property type="component" value="Unassembled WGS sequence"/>
</dbReference>
<dbReference type="NCBIfam" id="NF045828">
    <property type="entry name" value="P97_adhes_Nterm"/>
    <property type="match status" value="1"/>
</dbReference>
<comment type="caution">
    <text evidence="2">The sequence shown here is derived from an EMBL/GenBank/DDBJ whole genome shotgun (WGS) entry which is preliminary data.</text>
</comment>
<proteinExistence type="predicted"/>
<gene>
    <name evidence="2" type="ORF">P5716_01770</name>
</gene>
<feature type="compositionally biased region" description="Low complexity" evidence="1">
    <location>
        <begin position="813"/>
        <end position="831"/>
    </location>
</feature>
<evidence type="ECO:0000313" key="3">
    <source>
        <dbReference type="Proteomes" id="UP001176114"/>
    </source>
</evidence>
<organism evidence="2 3">
    <name type="scientific">Mesomycoplasma ovipneumoniae</name>
    <dbReference type="NCBI Taxonomy" id="29562"/>
    <lineage>
        <taxon>Bacteria</taxon>
        <taxon>Bacillati</taxon>
        <taxon>Mycoplasmatota</taxon>
        <taxon>Mycoplasmoidales</taxon>
        <taxon>Metamycoplasmataceae</taxon>
        <taxon>Mesomycoplasma</taxon>
    </lineage>
</organism>
<sequence>MNSSSLAAKIKKNKRKVLILSSFFTGLAFVGITVGISFTFKYNGKHPREEVQQFVKKVKYVAFNPEKISKNSDFSAIKSLLFDGNALKNTIKLDEYLIPYYFSEDSNRLVKFEQQNEKTSSPVLDFVDLNFDDLNQNFIIKFRARQQITNQNFAQSDFVLYPVSFYDSRKFLKADFNFALQKITKNIEDAVSNFNTTISNFSEENSNLAQNNLYRALDFAAKINSSQDSSQVENNLGQIFPKLTDLISSVRNSKENLIPDTNARIFDINFAKDASTNQFVSVQNNIATMFLQASLTQSALDQLGDNFENNVNKIININLESKDKKSIFLDVNDFFANLKLKPLIYNTEEKDNKLLISKQNPFDFFAKIKFESNPFLKNSSIKDLINPLLAENLSLDFGNFNKSIPSDKQGIDFIFDTPNAKLINDNGKYVIELPYKIVLYESFFDNNSNEIINEKDLILRIEGFGLPINSNVAPGSGFGNFSIPGTQKGIIYQQNPLFDNKSANLSQFISTFGEPVFAKVPLNKEELDNLLLKQDYKALADKLSLPSSYNYNFDNFEAKVRSWAGKTLIPTLDDISRFKKLETTTSINSSNSSQNLTVSSLVSNIFFQNPSDVAAFFANYIQQEPNKIAKTFFELAKYFGLLDQNRFSLQLFDDNLQEDIFKKAAKINLNNTNIQVLSFNNHFEDVFNQGFFSTLFLPESIKTQIGDLKEKSTSDVLAALKDQEIFKESNTNFDLNQIKENYKKSAKFSTLADVLLAFYLKGSQLSNFLAWEKIDSNLNYEIVFKKGNEISKQTLDQEIKKITDTPKPEQEGEQQSETTEGAEQAEGSEQTVQAEQPGNAQQRQESPQNLPNNPNYEYLTLNFYYNIGDENTSKFSLQTPVRKILINLSTEKIDPKVSDQEKLNSLADSIPSELLNFEVDDDTFNKISKPQTSTTGQQSGQTSQTSSLENDLKNLQKTKDYFSKPLGNAQLRFDIFPSFENSIKTDTINFLLTVSILDKNSQTQNSGENNTNQAEVLASRSLKISVKKSNNSQSTASNQQSN</sequence>
<reference evidence="2" key="1">
    <citation type="submission" date="2023-03" db="EMBL/GenBank/DDBJ databases">
        <title>Comparative genome analysis of Brazilian Mesomycoplasma ovipneumoniae isolated from healthy and pneumonic sheep.</title>
        <authorList>
            <person name="Gaeta N."/>
            <person name="Timenetsky J."/>
            <person name="Ganda E."/>
            <person name="Gregory L."/>
        </authorList>
    </citation>
    <scope>NUCLEOTIDE SEQUENCE</scope>
    <source>
        <strain evidence="2">USP-SP475</strain>
    </source>
</reference>
<evidence type="ECO:0000313" key="2">
    <source>
        <dbReference type="EMBL" id="MDF9627701.1"/>
    </source>
</evidence>
<dbReference type="RefSeq" id="WP_277446669.1">
    <property type="nucleotide sequence ID" value="NZ_JARPQC010000003.1"/>
</dbReference>
<feature type="region of interest" description="Disordered" evidence="1">
    <location>
        <begin position="925"/>
        <end position="948"/>
    </location>
</feature>
<accession>A0AAW6Q5I2</accession>
<evidence type="ECO:0008006" key="4">
    <source>
        <dbReference type="Google" id="ProtNLM"/>
    </source>
</evidence>
<dbReference type="AlphaFoldDB" id="A0AAW6Q5I2"/>
<feature type="region of interest" description="Disordered" evidence="1">
    <location>
        <begin position="1022"/>
        <end position="1042"/>
    </location>
</feature>
<evidence type="ECO:0000256" key="1">
    <source>
        <dbReference type="SAM" id="MobiDB-lite"/>
    </source>
</evidence>
<name>A0AAW6Q5I2_9BACT</name>
<protein>
    <recommendedName>
        <fullName evidence="4">P97/LppS family protein</fullName>
    </recommendedName>
</protein>
<dbReference type="InterPro" id="IPR054789">
    <property type="entry name" value="P97_adhes_N"/>
</dbReference>
<feature type="region of interest" description="Disordered" evidence="1">
    <location>
        <begin position="802"/>
        <end position="855"/>
    </location>
</feature>
<feature type="compositionally biased region" description="Low complexity" evidence="1">
    <location>
        <begin position="931"/>
        <end position="947"/>
    </location>
</feature>
<dbReference type="EMBL" id="JARPQC010000003">
    <property type="protein sequence ID" value="MDF9627701.1"/>
    <property type="molecule type" value="Genomic_DNA"/>
</dbReference>
<feature type="compositionally biased region" description="Polar residues" evidence="1">
    <location>
        <begin position="832"/>
        <end position="855"/>
    </location>
</feature>